<dbReference type="HOGENOM" id="CLU_1686959_0_0_1"/>
<dbReference type="Proteomes" id="UP000007129">
    <property type="component" value="Unassembled WGS sequence"/>
</dbReference>
<evidence type="ECO:0000313" key="1">
    <source>
        <dbReference type="EMBL" id="EKG20199.1"/>
    </source>
</evidence>
<organism evidence="1 2">
    <name type="scientific">Macrophomina phaseolina (strain MS6)</name>
    <name type="common">Charcoal rot fungus</name>
    <dbReference type="NCBI Taxonomy" id="1126212"/>
    <lineage>
        <taxon>Eukaryota</taxon>
        <taxon>Fungi</taxon>
        <taxon>Dikarya</taxon>
        <taxon>Ascomycota</taxon>
        <taxon>Pezizomycotina</taxon>
        <taxon>Dothideomycetes</taxon>
        <taxon>Dothideomycetes incertae sedis</taxon>
        <taxon>Botryosphaeriales</taxon>
        <taxon>Botryosphaeriaceae</taxon>
        <taxon>Macrophomina</taxon>
    </lineage>
</organism>
<dbReference type="InParanoid" id="K2SCR4"/>
<protein>
    <submittedName>
        <fullName evidence="1">Uncharacterized protein</fullName>
    </submittedName>
</protein>
<dbReference type="STRING" id="1126212.K2SCR4"/>
<name>K2SCR4_MACPH</name>
<dbReference type="EMBL" id="AHHD01000093">
    <property type="protein sequence ID" value="EKG20199.1"/>
    <property type="molecule type" value="Genomic_DNA"/>
</dbReference>
<evidence type="ECO:0000313" key="2">
    <source>
        <dbReference type="Proteomes" id="UP000007129"/>
    </source>
</evidence>
<reference evidence="1 2" key="1">
    <citation type="journal article" date="2012" name="BMC Genomics">
        <title>Tools to kill: Genome of one of the most destructive plant pathogenic fungi Macrophomina phaseolina.</title>
        <authorList>
            <person name="Islam M.S."/>
            <person name="Haque M.S."/>
            <person name="Islam M.M."/>
            <person name="Emdad E.M."/>
            <person name="Halim A."/>
            <person name="Hossen Q.M.M."/>
            <person name="Hossain M.Z."/>
            <person name="Ahmed B."/>
            <person name="Rahim S."/>
            <person name="Rahman M.S."/>
            <person name="Alam M.M."/>
            <person name="Hou S."/>
            <person name="Wan X."/>
            <person name="Saito J.A."/>
            <person name="Alam M."/>
        </authorList>
    </citation>
    <scope>NUCLEOTIDE SEQUENCE [LARGE SCALE GENOMIC DNA]</scope>
    <source>
        <strain evidence="1 2">MS6</strain>
    </source>
</reference>
<dbReference type="VEuPathDB" id="FungiDB:MPH_02492"/>
<dbReference type="OrthoDB" id="4161589at2759"/>
<gene>
    <name evidence="1" type="ORF">MPH_02492</name>
</gene>
<comment type="caution">
    <text evidence="1">The sequence shown here is derived from an EMBL/GenBank/DDBJ whole genome shotgun (WGS) entry which is preliminary data.</text>
</comment>
<dbReference type="AlphaFoldDB" id="K2SCR4"/>
<proteinExistence type="predicted"/>
<sequence length="156" mass="17047">MSLTDLDDSKQAILGSSASPIPIAAHAMNHPTMNFQPNLTHGSSINPITYTYATFREGKRQARADGASDQKVFGQRDNDIHALLSGETNFDNEQPLSVWAPRVANVFFSGVGIPEKLAACEIIKDVMAVRTDPTARREPRSLWRIPLTGDEVANLS</sequence>
<accession>K2SCR4</accession>